<dbReference type="EMBL" id="AEJC01000416">
    <property type="protein sequence ID" value="EKX63600.1"/>
    <property type="molecule type" value="Genomic_DNA"/>
</dbReference>
<reference evidence="1 2" key="1">
    <citation type="submission" date="2012-11" db="EMBL/GenBank/DDBJ databases">
        <authorList>
            <person name="Huguet-Tapia J.C."/>
            <person name="Durkin A.S."/>
            <person name="Pettis G.S."/>
            <person name="Badger J.H."/>
        </authorList>
    </citation>
    <scope>NUCLEOTIDE SEQUENCE [LARGE SCALE GENOMIC DNA]</scope>
    <source>
        <strain evidence="1 2">91-03</strain>
    </source>
</reference>
<feature type="non-terminal residue" evidence="1">
    <location>
        <position position="46"/>
    </location>
</feature>
<evidence type="ECO:0000313" key="2">
    <source>
        <dbReference type="Proteomes" id="UP000010411"/>
    </source>
</evidence>
<accession>L1KT02</accession>
<organism evidence="1 2">
    <name type="scientific">Streptomyces ipomoeae 91-03</name>
    <dbReference type="NCBI Taxonomy" id="698759"/>
    <lineage>
        <taxon>Bacteria</taxon>
        <taxon>Bacillati</taxon>
        <taxon>Actinomycetota</taxon>
        <taxon>Actinomycetes</taxon>
        <taxon>Kitasatosporales</taxon>
        <taxon>Streptomycetaceae</taxon>
        <taxon>Streptomyces</taxon>
    </lineage>
</organism>
<dbReference type="AlphaFoldDB" id="L1KT02"/>
<name>L1KT02_9ACTN</name>
<proteinExistence type="predicted"/>
<keyword evidence="2" id="KW-1185">Reference proteome</keyword>
<evidence type="ECO:0000313" key="1">
    <source>
        <dbReference type="EMBL" id="EKX63600.1"/>
    </source>
</evidence>
<gene>
    <name evidence="1" type="ORF">STRIP9103_01614</name>
</gene>
<comment type="caution">
    <text evidence="1">The sequence shown here is derived from an EMBL/GenBank/DDBJ whole genome shotgun (WGS) entry which is preliminary data.</text>
</comment>
<protein>
    <submittedName>
        <fullName evidence="1">Uncharacterized protein</fullName>
    </submittedName>
</protein>
<dbReference type="Proteomes" id="UP000010411">
    <property type="component" value="Unassembled WGS sequence"/>
</dbReference>
<sequence>MHGPAGGAVSERYAQCPVDEFGGFGRPRAATAHEVFAYRPQSVAQA</sequence>